<reference evidence="1" key="1">
    <citation type="journal article" date="2021" name="PeerJ">
        <title>Extensive microbial diversity within the chicken gut microbiome revealed by metagenomics and culture.</title>
        <authorList>
            <person name="Gilroy R."/>
            <person name="Ravi A."/>
            <person name="Getino M."/>
            <person name="Pursley I."/>
            <person name="Horton D.L."/>
            <person name="Alikhan N.F."/>
            <person name="Baker D."/>
            <person name="Gharbi K."/>
            <person name="Hall N."/>
            <person name="Watson M."/>
            <person name="Adriaenssens E.M."/>
            <person name="Foster-Nyarko E."/>
            <person name="Jarju S."/>
            <person name="Secka A."/>
            <person name="Antonio M."/>
            <person name="Oren A."/>
            <person name="Chaudhuri R.R."/>
            <person name="La Ragione R."/>
            <person name="Hildebrand F."/>
            <person name="Pallen M.J."/>
        </authorList>
    </citation>
    <scope>NUCLEOTIDE SEQUENCE</scope>
    <source>
        <strain evidence="1">CHK33-7979</strain>
    </source>
</reference>
<reference evidence="1" key="2">
    <citation type="submission" date="2021-04" db="EMBL/GenBank/DDBJ databases">
        <authorList>
            <person name="Gilroy R."/>
        </authorList>
    </citation>
    <scope>NUCLEOTIDE SEQUENCE</scope>
    <source>
        <strain evidence="1">CHK33-7979</strain>
    </source>
</reference>
<dbReference type="EMBL" id="DXCX01000002">
    <property type="protein sequence ID" value="HIY72354.1"/>
    <property type="molecule type" value="Genomic_DNA"/>
</dbReference>
<proteinExistence type="predicted"/>
<comment type="caution">
    <text evidence="1">The sequence shown here is derived from an EMBL/GenBank/DDBJ whole genome shotgun (WGS) entry which is preliminary data.</text>
</comment>
<dbReference type="Proteomes" id="UP000886824">
    <property type="component" value="Unassembled WGS sequence"/>
</dbReference>
<protein>
    <submittedName>
        <fullName evidence="1">Stage III sporulation protein AG</fullName>
    </submittedName>
</protein>
<accession>A0A9D1Z1P3</accession>
<evidence type="ECO:0000313" key="1">
    <source>
        <dbReference type="EMBL" id="HIY72354.1"/>
    </source>
</evidence>
<evidence type="ECO:0000313" key="2">
    <source>
        <dbReference type="Proteomes" id="UP000886824"/>
    </source>
</evidence>
<dbReference type="AlphaFoldDB" id="A0A9D1Z1P3"/>
<sequence>MGAERAAETVKKLAKSLEKYKFILLVLLAGLLLLLLPTSADGGVERAGEESWEAVEYTFSLSELEEKLEKTLSKIEGAGEVTVALTLRSGTRQVLAQDMTVSDRNGDSSEERTTVVISSGSGREEAVSLQELAPQFQGAVVVCPGGDDPAVQLRLAEAVSDLTGLGADKISICKGK</sequence>
<organism evidence="1 2">
    <name type="scientific">Candidatus Intestinimonas merdavium</name>
    <dbReference type="NCBI Taxonomy" id="2838622"/>
    <lineage>
        <taxon>Bacteria</taxon>
        <taxon>Bacillati</taxon>
        <taxon>Bacillota</taxon>
        <taxon>Clostridia</taxon>
        <taxon>Eubacteriales</taxon>
        <taxon>Intestinimonas</taxon>
    </lineage>
</organism>
<name>A0A9D1Z1P3_9FIRM</name>
<gene>
    <name evidence="1" type="ORF">H9826_00050</name>
</gene>